<feature type="compositionally biased region" description="Pro residues" evidence="2">
    <location>
        <begin position="198"/>
        <end position="212"/>
    </location>
</feature>
<dbReference type="GO" id="GO:0035267">
    <property type="term" value="C:NuA4 histone acetyltransferase complex"/>
    <property type="evidence" value="ECO:0007669"/>
    <property type="project" value="TreeGrafter"/>
</dbReference>
<sequence length="1148" mass="121825">MQTLAPIHLLPRRDAPLGHWPGGFGLMNRPADYTPLESLFLIQALSRHGLEPAGFSAVSNQLINNALIKADKTYDAARLNPDALQQLFVHLLFEDSSDESATPYKTDGPTSPNSKRRRLSRPSKPTLQEAKARVDKLPALVDRLYTRYRDGVLDSIREEDRQMEILAKEIKELEAEEQADKAKAAAQRPATAANGTPGPRPTPTPVPVPSPVPSTAQVATAQTPVKPPTPTPVAETTRPIRPAQTPSATPIQTPVPVPTPVPLPPQAQIKQPAPSSPVPPPAQPRRDVAPPVGAFQRPPAAPPAQAASAPEQAVATPATAPQARPQQGLKPPSGAGQVLQPPVGAGHGAGHGAGQPPIGPGKSTSPVPLPAISPRPDTKPRSSPGLIMPMKPGTLKWEKPYQPATPASQPQVHPASPQMPTTSSPSTPGQVHHHPSQYYPQPTGQYHGPPHPSHVPIQPNQGQRYPQQSQPVLVPPQPQGQPQGHAQPPTPVQSQQQAQAQAHAPQAQSQAQQQNQVRHRFVSQGPPKGQLVAPMHSTPVKGPPEGSAIQPPSGRVMSTTPIAPPVRPQPGQHQQSQQAAHPSDHSHHPQPLQPAQPPQPIQPSQPSQPPQPTTGYPHHQRPLAAASPTPPPAPPVSSGPPGSNGQNAMPAPRWPQTQQAPYAQSQFSPSPAPAQLPGKAADNQRRVSSPFNRQQTQSAVPARLVPQPAASPTPAQRAASTPIPPPRTPVAAAVPTFLLTGSGTKWTVKSTPSTPRPTGLTKEVASPGFEPLSPVQQPAPLPVSTPSQPAKKASPKPSPKPVPKTEIKPRPRGRPPRSANKIRAESTPSSVVGVARRSQSVASQTDELSMDQHDLAPRVKDENATPRATPRATPKPQDDTGDTTADESVPSRRNMITPSSVSSRLAHKRKRQESPADTPPVPPTHVLWTRQFGRVSAAALDQIGAHRFANQFANPIRERDAPGYKTLIVQPQDIKSIRAAITHGNRAATEAAKALPDGDPGTGSVLLPISDDLVPPKSIINSAQLERELFHMFANAIMYNLNPSRGPGPAFMKGNISADGTEILGYEVDEDAVVRSTRMMAGEVEKIIVELRNAENQRTGQAPSASGNTRPASVATGEDTPMEDDVDELAGDADISSTTRRRRVGTRS</sequence>
<proteinExistence type="predicted"/>
<feature type="compositionally biased region" description="Polar residues" evidence="2">
    <location>
        <begin position="894"/>
        <end position="903"/>
    </location>
</feature>
<evidence type="ECO:0000256" key="2">
    <source>
        <dbReference type="SAM" id="MobiDB-lite"/>
    </source>
</evidence>
<dbReference type="AlphaFoldDB" id="A0A8H6NG53"/>
<evidence type="ECO:0000259" key="3">
    <source>
        <dbReference type="Pfam" id="PF00439"/>
    </source>
</evidence>
<feature type="compositionally biased region" description="Low complexity" evidence="2">
    <location>
        <begin position="184"/>
        <end position="197"/>
    </location>
</feature>
<organism evidence="4 5">
    <name type="scientific">Colletotrichum plurivorum</name>
    <dbReference type="NCBI Taxonomy" id="2175906"/>
    <lineage>
        <taxon>Eukaryota</taxon>
        <taxon>Fungi</taxon>
        <taxon>Dikarya</taxon>
        <taxon>Ascomycota</taxon>
        <taxon>Pezizomycotina</taxon>
        <taxon>Sordariomycetes</taxon>
        <taxon>Hypocreomycetidae</taxon>
        <taxon>Glomerellales</taxon>
        <taxon>Glomerellaceae</taxon>
        <taxon>Colletotrichum</taxon>
        <taxon>Colletotrichum orchidearum species complex</taxon>
    </lineage>
</organism>
<evidence type="ECO:0000313" key="5">
    <source>
        <dbReference type="Proteomes" id="UP000654918"/>
    </source>
</evidence>
<keyword evidence="1" id="KW-0103">Bromodomain</keyword>
<feature type="compositionally biased region" description="Pro residues" evidence="2">
    <location>
        <begin position="253"/>
        <end position="265"/>
    </location>
</feature>
<dbReference type="SUPFAM" id="SSF47370">
    <property type="entry name" value="Bromodomain"/>
    <property type="match status" value="1"/>
</dbReference>
<name>A0A8H6NG53_9PEZI</name>
<dbReference type="EMBL" id="WIGO01000082">
    <property type="protein sequence ID" value="KAF6831350.1"/>
    <property type="molecule type" value="Genomic_DNA"/>
</dbReference>
<feature type="compositionally biased region" description="Low complexity" evidence="2">
    <location>
        <begin position="289"/>
        <end position="327"/>
    </location>
</feature>
<dbReference type="Pfam" id="PF00439">
    <property type="entry name" value="Bromodomain"/>
    <property type="match status" value="1"/>
</dbReference>
<feature type="region of interest" description="Disordered" evidence="2">
    <location>
        <begin position="177"/>
        <end position="924"/>
    </location>
</feature>
<feature type="compositionally biased region" description="Low complexity" evidence="2">
    <location>
        <begin position="865"/>
        <end position="874"/>
    </location>
</feature>
<dbReference type="PANTHER" id="PTHR15398">
    <property type="entry name" value="BROMODOMAIN-CONTAINING PROTEIN 8"/>
    <property type="match status" value="1"/>
</dbReference>
<evidence type="ECO:0000313" key="4">
    <source>
        <dbReference type="EMBL" id="KAF6831350.1"/>
    </source>
</evidence>
<feature type="region of interest" description="Disordered" evidence="2">
    <location>
        <begin position="99"/>
        <end position="132"/>
    </location>
</feature>
<gene>
    <name evidence="4" type="ORF">CPLU01_06769</name>
</gene>
<feature type="compositionally biased region" description="Pro residues" evidence="2">
    <location>
        <begin position="591"/>
        <end position="612"/>
    </location>
</feature>
<feature type="compositionally biased region" description="Pro residues" evidence="2">
    <location>
        <begin position="274"/>
        <end position="283"/>
    </location>
</feature>
<feature type="compositionally biased region" description="Pro residues" evidence="2">
    <location>
        <begin position="628"/>
        <end position="638"/>
    </location>
</feature>
<comment type="caution">
    <text evidence="4">The sequence shown here is derived from an EMBL/GenBank/DDBJ whole genome shotgun (WGS) entry which is preliminary data.</text>
</comment>
<feature type="compositionally biased region" description="Basic and acidic residues" evidence="2">
    <location>
        <begin position="850"/>
        <end position="864"/>
    </location>
</feature>
<feature type="compositionally biased region" description="Polar residues" evidence="2">
    <location>
        <begin position="1096"/>
        <end position="1111"/>
    </location>
</feature>
<feature type="compositionally biased region" description="Low complexity" evidence="2">
    <location>
        <begin position="569"/>
        <end position="581"/>
    </location>
</feature>
<dbReference type="InterPro" id="IPR036427">
    <property type="entry name" value="Bromodomain-like_sf"/>
</dbReference>
<accession>A0A8H6NG53</accession>
<dbReference type="InterPro" id="IPR001487">
    <property type="entry name" value="Bromodomain"/>
</dbReference>
<dbReference type="Proteomes" id="UP000654918">
    <property type="component" value="Unassembled WGS sequence"/>
</dbReference>
<dbReference type="Gene3D" id="1.20.920.10">
    <property type="entry name" value="Bromodomain-like"/>
    <property type="match status" value="1"/>
</dbReference>
<feature type="region of interest" description="Disordered" evidence="2">
    <location>
        <begin position="1095"/>
        <end position="1148"/>
    </location>
</feature>
<protein>
    <recommendedName>
        <fullName evidence="3">Bromo domain-containing protein</fullName>
    </recommendedName>
</protein>
<feature type="compositionally biased region" description="Polar residues" evidence="2">
    <location>
        <begin position="837"/>
        <end position="847"/>
    </location>
</feature>
<feature type="compositionally biased region" description="Polar residues" evidence="2">
    <location>
        <begin position="686"/>
        <end position="699"/>
    </location>
</feature>
<reference evidence="4" key="1">
    <citation type="journal article" date="2020" name="Phytopathology">
        <title>Genome Sequence Resources of Colletotrichum truncatum, C. plurivorum, C. musicola, and C. sojae: Four Species Pathogenic to Soybean (Glycine max).</title>
        <authorList>
            <person name="Rogerio F."/>
            <person name="Boufleur T.R."/>
            <person name="Ciampi-Guillardi M."/>
            <person name="Sukno S.A."/>
            <person name="Thon M.R."/>
            <person name="Massola Junior N.S."/>
            <person name="Baroncelli R."/>
        </authorList>
    </citation>
    <scope>NUCLEOTIDE SEQUENCE</scope>
    <source>
        <strain evidence="4">LFN00145</strain>
    </source>
</reference>
<keyword evidence="5" id="KW-1185">Reference proteome</keyword>
<feature type="compositionally biased region" description="Polar residues" evidence="2">
    <location>
        <begin position="655"/>
        <end position="669"/>
    </location>
</feature>
<feature type="compositionally biased region" description="Low complexity" evidence="2">
    <location>
        <begin position="480"/>
        <end position="516"/>
    </location>
</feature>
<feature type="compositionally biased region" description="Basic residues" evidence="2">
    <location>
        <begin position="1139"/>
        <end position="1148"/>
    </location>
</feature>
<evidence type="ECO:0000256" key="1">
    <source>
        <dbReference type="ARBA" id="ARBA00023117"/>
    </source>
</evidence>
<feature type="compositionally biased region" description="Polar residues" evidence="2">
    <location>
        <begin position="739"/>
        <end position="753"/>
    </location>
</feature>
<dbReference type="PANTHER" id="PTHR15398:SF4">
    <property type="entry name" value="BROMODOMAIN-CONTAINING PROTEIN 8 ISOFORM X1"/>
    <property type="match status" value="1"/>
</dbReference>
<dbReference type="GO" id="GO:0006325">
    <property type="term" value="P:chromatin organization"/>
    <property type="evidence" value="ECO:0007669"/>
    <property type="project" value="UniProtKB-ARBA"/>
</dbReference>
<feature type="compositionally biased region" description="Low complexity" evidence="2">
    <location>
        <begin position="213"/>
        <end position="224"/>
    </location>
</feature>
<feature type="domain" description="Bromo" evidence="3">
    <location>
        <begin position="939"/>
        <end position="1042"/>
    </location>
</feature>
<feature type="compositionally biased region" description="Acidic residues" evidence="2">
    <location>
        <begin position="1120"/>
        <end position="1131"/>
    </location>
</feature>